<keyword evidence="4" id="KW-1185">Reference proteome</keyword>
<keyword evidence="1" id="KW-0812">Transmembrane</keyword>
<evidence type="ECO:0000313" key="3">
    <source>
        <dbReference type="EMBL" id="KEO84825.1"/>
    </source>
</evidence>
<gene>
    <name evidence="3" type="ORF">EL26_02100</name>
</gene>
<accession>A0A074LW60</accession>
<dbReference type="Proteomes" id="UP000027931">
    <property type="component" value="Unassembled WGS sequence"/>
</dbReference>
<reference evidence="3 4" key="1">
    <citation type="journal article" date="2013" name="Int. J. Syst. Evol. Microbiol.">
        <title>Tumebacillus flagellatus sp. nov., an alpha-amylase/pullulanase-producing bacterium isolated from cassava wastewater.</title>
        <authorList>
            <person name="Wang Q."/>
            <person name="Xie N."/>
            <person name="Qin Y."/>
            <person name="Shen N."/>
            <person name="Zhu J."/>
            <person name="Mi H."/>
            <person name="Huang R."/>
        </authorList>
    </citation>
    <scope>NUCLEOTIDE SEQUENCE [LARGE SCALE GENOMIC DNA]</scope>
    <source>
        <strain evidence="3 4">GST4</strain>
    </source>
</reference>
<evidence type="ECO:0000259" key="2">
    <source>
        <dbReference type="Pfam" id="PF13828"/>
    </source>
</evidence>
<keyword evidence="1" id="KW-1133">Transmembrane helix</keyword>
<dbReference type="eggNOG" id="ENOG5030K7F">
    <property type="taxonomic scope" value="Bacteria"/>
</dbReference>
<organism evidence="3 4">
    <name type="scientific">Tumebacillus flagellatus</name>
    <dbReference type="NCBI Taxonomy" id="1157490"/>
    <lineage>
        <taxon>Bacteria</taxon>
        <taxon>Bacillati</taxon>
        <taxon>Bacillota</taxon>
        <taxon>Bacilli</taxon>
        <taxon>Bacillales</taxon>
        <taxon>Alicyclobacillaceae</taxon>
        <taxon>Tumebacillus</taxon>
    </lineage>
</organism>
<dbReference type="AlphaFoldDB" id="A0A074LW60"/>
<dbReference type="InterPro" id="IPR025241">
    <property type="entry name" value="DUF4190"/>
</dbReference>
<evidence type="ECO:0000256" key="1">
    <source>
        <dbReference type="SAM" id="Phobius"/>
    </source>
</evidence>
<evidence type="ECO:0000313" key="4">
    <source>
        <dbReference type="Proteomes" id="UP000027931"/>
    </source>
</evidence>
<feature type="transmembrane region" description="Helical" evidence="1">
    <location>
        <begin position="20"/>
        <end position="45"/>
    </location>
</feature>
<proteinExistence type="predicted"/>
<name>A0A074LW60_9BACL</name>
<dbReference type="EMBL" id="JMIR01000002">
    <property type="protein sequence ID" value="KEO84825.1"/>
    <property type="molecule type" value="Genomic_DNA"/>
</dbReference>
<dbReference type="RefSeq" id="WP_038083935.1">
    <property type="nucleotide sequence ID" value="NZ_JMIR01000002.1"/>
</dbReference>
<dbReference type="Pfam" id="PF13828">
    <property type="entry name" value="DUF4190"/>
    <property type="match status" value="1"/>
</dbReference>
<dbReference type="OrthoDB" id="1955244at2"/>
<dbReference type="STRING" id="1157490.EL26_02100"/>
<feature type="transmembrane region" description="Helical" evidence="1">
    <location>
        <begin position="66"/>
        <end position="95"/>
    </location>
</feature>
<sequence length="100" mass="10215">MNTPIHQQPQAPATNGKAIASMILGIVSLVIPYVGLITGIIAMVLSSSSKKEIARSGQAGHGMATAGFVTGLIAVILYGIFIICVLIFGITLASLNSAGY</sequence>
<feature type="domain" description="DUF4190" evidence="2">
    <location>
        <begin position="17"/>
        <end position="80"/>
    </location>
</feature>
<comment type="caution">
    <text evidence="3">The sequence shown here is derived from an EMBL/GenBank/DDBJ whole genome shotgun (WGS) entry which is preliminary data.</text>
</comment>
<protein>
    <recommendedName>
        <fullName evidence="2">DUF4190 domain-containing protein</fullName>
    </recommendedName>
</protein>
<keyword evidence="1" id="KW-0472">Membrane</keyword>